<comment type="similarity">
    <text evidence="3">Belongs to the MsrB Met sulfoxide reductase family.</text>
</comment>
<organism evidence="5 6">
    <name type="scientific">Secundilactobacillus oryzae JCM 18671</name>
    <dbReference type="NCBI Taxonomy" id="1291743"/>
    <lineage>
        <taxon>Bacteria</taxon>
        <taxon>Bacillati</taxon>
        <taxon>Bacillota</taxon>
        <taxon>Bacilli</taxon>
        <taxon>Lactobacillales</taxon>
        <taxon>Lactobacillaceae</taxon>
        <taxon>Secundilactobacillus</taxon>
    </lineage>
</organism>
<dbReference type="GO" id="GO:0033743">
    <property type="term" value="F:peptide-methionine (R)-S-oxide reductase activity"/>
    <property type="evidence" value="ECO:0007669"/>
    <property type="project" value="UniProtKB-UniRule"/>
</dbReference>
<dbReference type="InterPro" id="IPR002579">
    <property type="entry name" value="Met_Sox_Rdtase_MsrB_dom"/>
</dbReference>
<dbReference type="HAMAP" id="MF_01400">
    <property type="entry name" value="MsrB"/>
    <property type="match status" value="1"/>
</dbReference>
<gene>
    <name evidence="3 5" type="primary">msrB</name>
    <name evidence="5" type="ORF">LOSG293_120390</name>
</gene>
<evidence type="ECO:0000259" key="4">
    <source>
        <dbReference type="PROSITE" id="PS51790"/>
    </source>
</evidence>
<dbReference type="Proteomes" id="UP000028700">
    <property type="component" value="Unassembled WGS sequence"/>
</dbReference>
<dbReference type="GO" id="GO:0006979">
    <property type="term" value="P:response to oxidative stress"/>
    <property type="evidence" value="ECO:0007669"/>
    <property type="project" value="InterPro"/>
</dbReference>
<protein>
    <recommendedName>
        <fullName evidence="3">Peptide methionine sulfoxide reductase MsrB</fullName>
        <ecNumber evidence="3">1.8.4.12</ecNumber>
    </recommendedName>
    <alternativeName>
        <fullName evidence="3">Peptide-methionine (R)-S-oxide reductase</fullName>
    </alternativeName>
</protein>
<dbReference type="PROSITE" id="PS51790">
    <property type="entry name" value="MSRB"/>
    <property type="match status" value="1"/>
</dbReference>
<dbReference type="PANTHER" id="PTHR10173:SF59">
    <property type="entry name" value="PEPTIDE METHIONINE SULFOXIDE REDUCTASE MSRA_MSRB"/>
    <property type="match status" value="1"/>
</dbReference>
<dbReference type="AlphaFoldDB" id="A0A081BID4"/>
<feature type="domain" description="MsrB" evidence="4">
    <location>
        <begin position="8"/>
        <end position="131"/>
    </location>
</feature>
<dbReference type="InterPro" id="IPR011057">
    <property type="entry name" value="Mss4-like_sf"/>
</dbReference>
<evidence type="ECO:0000313" key="5">
    <source>
        <dbReference type="EMBL" id="GAK47802.1"/>
    </source>
</evidence>
<reference evidence="5" key="1">
    <citation type="journal article" date="2014" name="Genome Announc.">
        <title>Draft Genome Sequence of Lactobacillus oryzae Strain SG293T.</title>
        <authorList>
            <person name="Tanizawa Y."/>
            <person name="Fujisawa T."/>
            <person name="Mochizuki T."/>
            <person name="Kaminuma E."/>
            <person name="Nakamura Y."/>
            <person name="Tohno M."/>
        </authorList>
    </citation>
    <scope>NUCLEOTIDE SEQUENCE [LARGE SCALE GENOMIC DNA]</scope>
    <source>
        <strain evidence="5">SG293</strain>
    </source>
</reference>
<dbReference type="EC" id="1.8.4.12" evidence="3"/>
<dbReference type="FunFam" id="2.170.150.20:FF:000003">
    <property type="entry name" value="Peptide methionine sulfoxide reductase MsrB"/>
    <property type="match status" value="1"/>
</dbReference>
<dbReference type="Gene3D" id="2.170.150.20">
    <property type="entry name" value="Peptide methionine sulfoxide reductase"/>
    <property type="match status" value="1"/>
</dbReference>
<dbReference type="Pfam" id="PF01641">
    <property type="entry name" value="SelR"/>
    <property type="match status" value="1"/>
</dbReference>
<dbReference type="NCBIfam" id="TIGR00357">
    <property type="entry name" value="peptide-methionine (R)-S-oxide reductase MsrB"/>
    <property type="match status" value="1"/>
</dbReference>
<evidence type="ECO:0000256" key="3">
    <source>
        <dbReference type="HAMAP-Rule" id="MF_01400"/>
    </source>
</evidence>
<name>A0A081BID4_9LACO</name>
<sequence length="147" mass="16477">MIELAESEKDLKQRLSEEAFEVTQHAATERPFSGQYDDFYEDGIYVDIVSGEPLFSSRDKYDAGCGWPSFTKPIDKAALNSETDTSFGMVREEVRSKNANSHLGHVFDDGPTEAGGKRFCINSAALRFVPVSDLADQGYKDYQKLFE</sequence>
<proteinExistence type="inferred from homology"/>
<evidence type="ECO:0000256" key="2">
    <source>
        <dbReference type="ARBA" id="ARBA00048488"/>
    </source>
</evidence>
<comment type="caution">
    <text evidence="5">The sequence shown here is derived from an EMBL/GenBank/DDBJ whole genome shotgun (WGS) entry which is preliminary data.</text>
</comment>
<keyword evidence="1 3" id="KW-0560">Oxidoreductase</keyword>
<dbReference type="eggNOG" id="COG0229">
    <property type="taxonomic scope" value="Bacteria"/>
</dbReference>
<evidence type="ECO:0000256" key="1">
    <source>
        <dbReference type="ARBA" id="ARBA00023002"/>
    </source>
</evidence>
<dbReference type="SUPFAM" id="SSF51316">
    <property type="entry name" value="Mss4-like"/>
    <property type="match status" value="1"/>
</dbReference>
<dbReference type="STRING" id="1291743.LOSG293_120390"/>
<keyword evidence="6" id="KW-1185">Reference proteome</keyword>
<evidence type="ECO:0000313" key="6">
    <source>
        <dbReference type="Proteomes" id="UP000028700"/>
    </source>
</evidence>
<dbReference type="GO" id="GO:0005737">
    <property type="term" value="C:cytoplasm"/>
    <property type="evidence" value="ECO:0007669"/>
    <property type="project" value="TreeGrafter"/>
</dbReference>
<comment type="caution">
    <text evidence="3">Lacks conserved residue(s) required for the propagation of feature annotation.</text>
</comment>
<dbReference type="EMBL" id="BBJM01000012">
    <property type="protein sequence ID" value="GAK47802.1"/>
    <property type="molecule type" value="Genomic_DNA"/>
</dbReference>
<dbReference type="GO" id="GO:0030091">
    <property type="term" value="P:protein repair"/>
    <property type="evidence" value="ECO:0007669"/>
    <property type="project" value="InterPro"/>
</dbReference>
<accession>A0A081BID4</accession>
<feature type="active site" description="Nucleophile" evidence="3">
    <location>
        <position position="120"/>
    </location>
</feature>
<dbReference type="InterPro" id="IPR028427">
    <property type="entry name" value="Met_Sox_Rdtase_MsrB"/>
</dbReference>
<comment type="catalytic activity">
    <reaction evidence="2 3">
        <text>L-methionyl-[protein] + [thioredoxin]-disulfide + H2O = L-methionyl-(R)-S-oxide-[protein] + [thioredoxin]-dithiol</text>
        <dbReference type="Rhea" id="RHEA:24164"/>
        <dbReference type="Rhea" id="RHEA-COMP:10698"/>
        <dbReference type="Rhea" id="RHEA-COMP:10700"/>
        <dbReference type="Rhea" id="RHEA-COMP:12313"/>
        <dbReference type="Rhea" id="RHEA-COMP:12314"/>
        <dbReference type="ChEBI" id="CHEBI:15377"/>
        <dbReference type="ChEBI" id="CHEBI:16044"/>
        <dbReference type="ChEBI" id="CHEBI:29950"/>
        <dbReference type="ChEBI" id="CHEBI:45764"/>
        <dbReference type="ChEBI" id="CHEBI:50058"/>
        <dbReference type="EC" id="1.8.4.12"/>
    </reaction>
</comment>
<dbReference type="PANTHER" id="PTHR10173">
    <property type="entry name" value="METHIONINE SULFOXIDE REDUCTASE"/>
    <property type="match status" value="1"/>
</dbReference>